<dbReference type="RefSeq" id="XP_013236883.1">
    <property type="nucleotide sequence ID" value="XM_013381429.1"/>
</dbReference>
<reference evidence="2 3" key="1">
    <citation type="submission" date="2014-04" db="EMBL/GenBank/DDBJ databases">
        <title>A new species of microsporidia sheds light on the evolution of extreme parasitism.</title>
        <authorList>
            <person name="Haag K.L."/>
            <person name="James T.Y."/>
            <person name="Larsson R."/>
            <person name="Schaer T.M."/>
            <person name="Refardt D."/>
            <person name="Pombert J.-F."/>
            <person name="Ebert D."/>
        </authorList>
    </citation>
    <scope>NUCLEOTIDE SEQUENCE [LARGE SCALE GENOMIC DNA]</scope>
    <source>
        <strain evidence="2 3">UGP3</strain>
        <tissue evidence="2">Spores</tissue>
    </source>
</reference>
<comment type="caution">
    <text evidence="2">The sequence shown here is derived from an EMBL/GenBank/DDBJ whole genome shotgun (WGS) entry which is preliminary data.</text>
</comment>
<dbReference type="AlphaFoldDB" id="A0A098VRW9"/>
<dbReference type="VEuPathDB" id="MicrosporidiaDB:DI09_6p400"/>
<sequence>MAAHPLVLLEHIALSYDVSNNAGSSTFSHVFWNVVVEEGDSERRVPVRVVGFDALHQRAEAQVARRALLDGKRNELLDRLTATLPILTQADLRMEALKRRLRLTGLLILRTFKAMEIIRKHSIPLRPWERSLIEDIEAIMKGTTALARLAGAYKPPSAQMPSILTPIQQDTVATDAVEEALANILRILSTVVCSIHGLHSRLEQTQG</sequence>
<evidence type="ECO:0000313" key="3">
    <source>
        <dbReference type="Proteomes" id="UP000029725"/>
    </source>
</evidence>
<accession>A0A098VRW9</accession>
<dbReference type="GeneID" id="25260672"/>
<dbReference type="InterPro" id="IPR025712">
    <property type="entry name" value="Nup54_alpha-helical_dom"/>
</dbReference>
<evidence type="ECO:0000259" key="1">
    <source>
        <dbReference type="Pfam" id="PF13874"/>
    </source>
</evidence>
<evidence type="ECO:0000313" key="2">
    <source>
        <dbReference type="EMBL" id="KGG50456.1"/>
    </source>
</evidence>
<keyword evidence="3" id="KW-1185">Reference proteome</keyword>
<gene>
    <name evidence="2" type="ORF">DI09_6p400</name>
</gene>
<organism evidence="2 3">
    <name type="scientific">Mitosporidium daphniae</name>
    <dbReference type="NCBI Taxonomy" id="1485682"/>
    <lineage>
        <taxon>Eukaryota</taxon>
        <taxon>Fungi</taxon>
        <taxon>Fungi incertae sedis</taxon>
        <taxon>Microsporidia</taxon>
        <taxon>Mitosporidium</taxon>
    </lineage>
</organism>
<dbReference type="HOGENOM" id="CLU_1326675_0_0_1"/>
<feature type="domain" description="Nucleoporin Nup54 alpha-helical" evidence="1">
    <location>
        <begin position="37"/>
        <end position="148"/>
    </location>
</feature>
<protein>
    <recommendedName>
        <fullName evidence="1">Nucleoporin Nup54 alpha-helical domain-containing protein</fullName>
    </recommendedName>
</protein>
<dbReference type="Proteomes" id="UP000029725">
    <property type="component" value="Unassembled WGS sequence"/>
</dbReference>
<name>A0A098VRW9_9MICR</name>
<dbReference type="EMBL" id="JMKJ01000579">
    <property type="protein sequence ID" value="KGG50456.1"/>
    <property type="molecule type" value="Genomic_DNA"/>
</dbReference>
<proteinExistence type="predicted"/>
<dbReference type="Pfam" id="PF13874">
    <property type="entry name" value="Nup54"/>
    <property type="match status" value="1"/>
</dbReference>